<dbReference type="InterPro" id="IPR040919">
    <property type="entry name" value="Asparaginase_C"/>
</dbReference>
<dbReference type="PANTHER" id="PTHR11707">
    <property type="entry name" value="L-ASPARAGINASE"/>
    <property type="match status" value="1"/>
</dbReference>
<organism evidence="5 6">
    <name type="scientific">Nonomuraea composti</name>
    <dbReference type="NCBI Taxonomy" id="2720023"/>
    <lineage>
        <taxon>Bacteria</taxon>
        <taxon>Bacillati</taxon>
        <taxon>Actinomycetota</taxon>
        <taxon>Actinomycetes</taxon>
        <taxon>Streptosporangiales</taxon>
        <taxon>Streptosporangiaceae</taxon>
        <taxon>Nonomuraea</taxon>
    </lineage>
</organism>
<keyword evidence="6" id="KW-1185">Reference proteome</keyword>
<dbReference type="Proteomes" id="UP000696294">
    <property type="component" value="Unassembled WGS sequence"/>
</dbReference>
<comment type="similarity">
    <text evidence="1">Belongs to the asparaginase 1 family.</text>
</comment>
<feature type="domain" description="Asparaginase/glutaminase C-terminal" evidence="4">
    <location>
        <begin position="196"/>
        <end position="307"/>
    </location>
</feature>
<dbReference type="CDD" id="cd08964">
    <property type="entry name" value="L-asparaginase_II"/>
    <property type="match status" value="1"/>
</dbReference>
<dbReference type="InterPro" id="IPR027473">
    <property type="entry name" value="L-asparaginase_C"/>
</dbReference>
<dbReference type="EMBL" id="JAATEP010000044">
    <property type="protein sequence ID" value="NJP96054.1"/>
    <property type="molecule type" value="Genomic_DNA"/>
</dbReference>
<dbReference type="PIRSF" id="PIRSF500176">
    <property type="entry name" value="L_ASNase"/>
    <property type="match status" value="1"/>
</dbReference>
<evidence type="ECO:0000259" key="4">
    <source>
        <dbReference type="Pfam" id="PF17763"/>
    </source>
</evidence>
<gene>
    <name evidence="5" type="ORF">HCN51_42600</name>
</gene>
<dbReference type="InterPro" id="IPR036152">
    <property type="entry name" value="Asp/glu_Ase-like_sf"/>
</dbReference>
<dbReference type="Gene3D" id="3.40.50.1170">
    <property type="entry name" value="L-asparaginase, N-terminal domain"/>
    <property type="match status" value="1"/>
</dbReference>
<evidence type="ECO:0000259" key="3">
    <source>
        <dbReference type="Pfam" id="PF00710"/>
    </source>
</evidence>
<dbReference type="InterPro" id="IPR006034">
    <property type="entry name" value="Asparaginase/glutaminase-like"/>
</dbReference>
<dbReference type="InterPro" id="IPR037152">
    <property type="entry name" value="L-asparaginase_N_sf"/>
</dbReference>
<dbReference type="PRINTS" id="PR00139">
    <property type="entry name" value="ASNGLNASE"/>
</dbReference>
<sequence length="315" mass="32161">MTAKDGHAGVIPALDAQVLVAAVPGLNALARIEAESFARVPGAHLTLSDLLRLARRIEQLIGEGVEGVVVTQGTDTIEESAMALDLLLATEQPVIVTGAMRDPARPGADGPANVRGAVLAAASDRARGMGVLVAMNDEIHAARFVRKAHTSRPSAFVSAGAGPVGWTAEDRVRIPLRLSRRVHIGLPPQTEKIAAVALVTAALGDDGRALGTLPGHGYQGVVVAGFGVGHVAGRTVESLARLAREMPVVLASRTGAGETFTGTYGFPGSERDLLGKGLIPAGVLAAPQARVLLALALSAGWSATSITAAYDALSG</sequence>
<evidence type="ECO:0000313" key="5">
    <source>
        <dbReference type="EMBL" id="NJP96054.1"/>
    </source>
</evidence>
<name>A0ABX1BE47_9ACTN</name>
<dbReference type="Pfam" id="PF00710">
    <property type="entry name" value="Asparaginase"/>
    <property type="match status" value="1"/>
</dbReference>
<proteinExistence type="inferred from homology"/>
<reference evidence="5 6" key="1">
    <citation type="submission" date="2020-03" db="EMBL/GenBank/DDBJ databases">
        <title>WGS of actinomycetes isolated from Thailand.</title>
        <authorList>
            <person name="Thawai C."/>
        </authorList>
    </citation>
    <scope>NUCLEOTIDE SEQUENCE [LARGE SCALE GENOMIC DNA]</scope>
    <source>
        <strain evidence="5 6">FMUSA5-5</strain>
    </source>
</reference>
<evidence type="ECO:0000256" key="1">
    <source>
        <dbReference type="ARBA" id="ARBA00010518"/>
    </source>
</evidence>
<comment type="caution">
    <text evidence="5">The sequence shown here is derived from an EMBL/GenBank/DDBJ whole genome shotgun (WGS) entry which is preliminary data.</text>
</comment>
<dbReference type="InterPro" id="IPR027474">
    <property type="entry name" value="L-asparaginase_N"/>
</dbReference>
<keyword evidence="2" id="KW-0378">Hydrolase</keyword>
<evidence type="ECO:0000256" key="2">
    <source>
        <dbReference type="ARBA" id="ARBA00022801"/>
    </source>
</evidence>
<dbReference type="PIRSF" id="PIRSF001220">
    <property type="entry name" value="L-ASNase_gatD"/>
    <property type="match status" value="1"/>
</dbReference>
<dbReference type="PROSITE" id="PS51732">
    <property type="entry name" value="ASN_GLN_ASE_3"/>
    <property type="match status" value="1"/>
</dbReference>
<dbReference type="SUPFAM" id="SSF53774">
    <property type="entry name" value="Glutaminase/Asparaginase"/>
    <property type="match status" value="1"/>
</dbReference>
<dbReference type="PANTHER" id="PTHR11707:SF28">
    <property type="entry name" value="60 KDA LYSOPHOSPHOLIPASE"/>
    <property type="match status" value="1"/>
</dbReference>
<dbReference type="SMART" id="SM00870">
    <property type="entry name" value="Asparaginase"/>
    <property type="match status" value="1"/>
</dbReference>
<feature type="domain" description="L-asparaginase N-terminal" evidence="3">
    <location>
        <begin position="2"/>
        <end position="174"/>
    </location>
</feature>
<accession>A0ABX1BE47</accession>
<dbReference type="Pfam" id="PF17763">
    <property type="entry name" value="Asparaginase_C"/>
    <property type="match status" value="1"/>
</dbReference>
<dbReference type="Gene3D" id="3.40.50.40">
    <property type="match status" value="1"/>
</dbReference>
<dbReference type="InterPro" id="IPR004550">
    <property type="entry name" value="AsnASE_II"/>
</dbReference>
<protein>
    <submittedName>
        <fullName evidence="5">Asparaginase</fullName>
    </submittedName>
</protein>
<evidence type="ECO:0000313" key="6">
    <source>
        <dbReference type="Proteomes" id="UP000696294"/>
    </source>
</evidence>